<feature type="compositionally biased region" description="Polar residues" evidence="3">
    <location>
        <begin position="495"/>
        <end position="505"/>
    </location>
</feature>
<evidence type="ECO:0000313" key="5">
    <source>
        <dbReference type="EMBL" id="GMJ02524.1"/>
    </source>
</evidence>
<dbReference type="PROSITE" id="PS51774">
    <property type="entry name" value="NAB"/>
    <property type="match status" value="1"/>
</dbReference>
<dbReference type="AlphaFoldDB" id="A0A9W7IWE0"/>
<accession>A0A9W7IWE0</accession>
<dbReference type="InterPro" id="IPR056889">
    <property type="entry name" value="NET2A-D/KIP1-like_C"/>
</dbReference>
<feature type="compositionally biased region" description="Acidic residues" evidence="3">
    <location>
        <begin position="640"/>
        <end position="651"/>
    </location>
</feature>
<evidence type="ECO:0000313" key="6">
    <source>
        <dbReference type="Proteomes" id="UP001165190"/>
    </source>
</evidence>
<feature type="region of interest" description="Disordered" evidence="3">
    <location>
        <begin position="494"/>
        <end position="653"/>
    </location>
</feature>
<evidence type="ECO:0000256" key="2">
    <source>
        <dbReference type="SAM" id="Coils"/>
    </source>
</evidence>
<dbReference type="Pfam" id="PF07765">
    <property type="entry name" value="KIP1"/>
    <property type="match status" value="1"/>
</dbReference>
<feature type="region of interest" description="Disordered" evidence="3">
    <location>
        <begin position="301"/>
        <end position="323"/>
    </location>
</feature>
<dbReference type="Pfam" id="PF24918">
    <property type="entry name" value="NET2A_C"/>
    <property type="match status" value="1"/>
</dbReference>
<dbReference type="PANTHER" id="PTHR31631:SF3">
    <property type="entry name" value="PROTEIN NETWORKED 2B"/>
    <property type="match status" value="1"/>
</dbReference>
<feature type="compositionally biased region" description="Basic and acidic residues" evidence="3">
    <location>
        <begin position="550"/>
        <end position="576"/>
    </location>
</feature>
<comment type="caution">
    <text evidence="5">The sequence shown here is derived from an EMBL/GenBank/DDBJ whole genome shotgun (WGS) entry which is preliminary data.</text>
</comment>
<protein>
    <submittedName>
        <fullName evidence="5">Networked 2D</fullName>
    </submittedName>
</protein>
<evidence type="ECO:0000256" key="1">
    <source>
        <dbReference type="ARBA" id="ARBA00023054"/>
    </source>
</evidence>
<dbReference type="OrthoDB" id="997014at2759"/>
<feature type="compositionally biased region" description="Basic and acidic residues" evidence="3">
    <location>
        <begin position="589"/>
        <end position="616"/>
    </location>
</feature>
<keyword evidence="1 2" id="KW-0175">Coiled coil</keyword>
<feature type="domain" description="NAB" evidence="4">
    <location>
        <begin position="10"/>
        <end position="90"/>
    </location>
</feature>
<name>A0A9W7IWE0_HIBTR</name>
<feature type="coiled-coil region" evidence="2">
    <location>
        <begin position="383"/>
        <end position="466"/>
    </location>
</feature>
<dbReference type="InterPro" id="IPR011684">
    <property type="entry name" value="NAB"/>
</dbReference>
<evidence type="ECO:0000256" key="3">
    <source>
        <dbReference type="SAM" id="MobiDB-lite"/>
    </source>
</evidence>
<dbReference type="Proteomes" id="UP001165190">
    <property type="component" value="Unassembled WGS sequence"/>
</dbReference>
<dbReference type="PANTHER" id="PTHR31631">
    <property type="entry name" value="PROTEIN NETWORKED 2D"/>
    <property type="match status" value="1"/>
</dbReference>
<feature type="coiled-coil region" evidence="2">
    <location>
        <begin position="228"/>
        <end position="255"/>
    </location>
</feature>
<gene>
    <name evidence="5" type="ORF">HRI_003921600</name>
</gene>
<keyword evidence="6" id="KW-1185">Reference proteome</keyword>
<evidence type="ECO:0000259" key="4">
    <source>
        <dbReference type="PROSITE" id="PS51774"/>
    </source>
</evidence>
<proteinExistence type="predicted"/>
<dbReference type="EMBL" id="BSYR01000036">
    <property type="protein sequence ID" value="GMJ02524.1"/>
    <property type="molecule type" value="Genomic_DNA"/>
</dbReference>
<feature type="compositionally biased region" description="Basic and acidic residues" evidence="3">
    <location>
        <begin position="301"/>
        <end position="314"/>
    </location>
</feature>
<dbReference type="InterPro" id="IPR056888">
    <property type="entry name" value="NET2A-D/KIP1-like_dom"/>
</dbReference>
<dbReference type="Pfam" id="PF25014">
    <property type="entry name" value="NET2A"/>
    <property type="match status" value="2"/>
</dbReference>
<reference evidence="5" key="1">
    <citation type="submission" date="2023-05" db="EMBL/GenBank/DDBJ databases">
        <title>Genome and transcriptome analyses reveal genes involved in the formation of fine ridges on petal epidermal cells in Hibiscus trionum.</title>
        <authorList>
            <person name="Koshimizu S."/>
            <person name="Masuda S."/>
            <person name="Ishii T."/>
            <person name="Shirasu K."/>
            <person name="Hoshino A."/>
            <person name="Arita M."/>
        </authorList>
    </citation>
    <scope>NUCLEOTIDE SEQUENCE</scope>
    <source>
        <strain evidence="5">Hamamatsu line</strain>
    </source>
</reference>
<sequence length="1010" mass="115553">MLQKAASNAYSWWWASHVRTKQSKWLEQNLNDTEEKVTDMLKIIDHDGDTFAQRAEMYYSKRAELVSLIEEIFRSYRSMAGRFDHLSKNLQSANRTIASIFPDRVPYEMDDDDDDDPFQHDKPVTPKVKSLKEDFRGTPKKAVGFQASGLKKDEALKEIDKLQKEMLALQTEREFMKSSYEYGYKKFNEIENQITAKQKRVCLLQDEFGIESVIDDNEGRTIMVNQALKSCQESLDKLKEKHEQSTKEVREESRRIRLVSSKFEALRNKFNSLQMEKAKRVSSIAELDSMVYDIDNEANRGEDMEASDQQEKPKRIPSIAELDIEDDMREDMEPSDKQVSSTMELDNMDYEIEYEEKESLAIEALRKEIEEKLQLGSKESLTMKQLVEKIDVLVKRVIRLETAVVSEKAQIKRLKSEADELQEQVRSLEEDKTALIEDSAAMEKRINELEAELSRVKDHVKTVVDQNNSLKANLTEAICNVNHLSVKLQEVEGTEFSQDVTTGSGAVSPKGTEERELELLRSALKGTGTGFERKDKDVSAEGENIVDSDSSYKLDGDSGKDLELVGENTADKKDLSVDGDPENGPESVGENKADKKHSSVDSDSSYMHDGDSEKGPEPVGEDEADKKHLSETAGSVPDTEVGEAEANEEEEPNWKQLYLGGMDDGEKILLDEYSHALQNYKEVRKKLNEVDKKHRDAFFQLASQIQELKNVVALRDQVIQSLRQKLSSLEENKDVNLVEHEAIRLSTGQESDLTEAIQQWPIDQECAEKMGDPESGPHGILTVEDEIRSEIDDLLEENLEFWLRFSTSVHQIKKYQTSVKDLKVELWKLRGRKNQEGGRQQYMKSAARPIYFHLREIKTELTLWLENTEVLKDEVQDRHLTLCNFQDEIARVTNARDHRGETGISVYQAAKFQGEVLIMNQEINKVGEQLKSGFTSAGQLKQEIQRIMADLEKELWSSPSTTSQSQSRSWRPRIPLQSFLFGLKLRSKKKKKKSLQKQLSYIIEPKGPSE</sequence>
<organism evidence="5 6">
    <name type="scientific">Hibiscus trionum</name>
    <name type="common">Flower of an hour</name>
    <dbReference type="NCBI Taxonomy" id="183268"/>
    <lineage>
        <taxon>Eukaryota</taxon>
        <taxon>Viridiplantae</taxon>
        <taxon>Streptophyta</taxon>
        <taxon>Embryophyta</taxon>
        <taxon>Tracheophyta</taxon>
        <taxon>Spermatophyta</taxon>
        <taxon>Magnoliopsida</taxon>
        <taxon>eudicotyledons</taxon>
        <taxon>Gunneridae</taxon>
        <taxon>Pentapetalae</taxon>
        <taxon>rosids</taxon>
        <taxon>malvids</taxon>
        <taxon>Malvales</taxon>
        <taxon>Malvaceae</taxon>
        <taxon>Malvoideae</taxon>
        <taxon>Hibiscus</taxon>
    </lineage>
</organism>
<dbReference type="GO" id="GO:0003779">
    <property type="term" value="F:actin binding"/>
    <property type="evidence" value="ECO:0007669"/>
    <property type="project" value="InterPro"/>
</dbReference>
<feature type="coiled-coil region" evidence="2">
    <location>
        <begin position="152"/>
        <end position="179"/>
    </location>
</feature>